<evidence type="ECO:0000313" key="3">
    <source>
        <dbReference type="EMBL" id="QNP59514.1"/>
    </source>
</evidence>
<accession>A0A7H0HG48</accession>
<dbReference type="PANTHER" id="PTHR35342:SF5">
    <property type="entry name" value="TRICARBOXYLIC TRANSPORT PROTEIN"/>
    <property type="match status" value="1"/>
</dbReference>
<sequence>MEIFDALLAGFATAITPANLLWALVGCALGTAVGVLPGIGPAVAVAMLLPITAKVEVTASMIFFAGIYYGAMYGGSTTSILLNTPGETASMVTAMEGNKMAKSGRAGAALATAAIGSFFAGTIATVVVTLFAPTVAEFAVKLGPPEYFMLMVLAFTTVSAVLGQSALRGMTALFLGLALGCVGMDQISGAARYTAGQMELLDGIDIVLVAVGLFAVAEVLYSAMYEGRVVETQNKMSRVHMTARDWKRSWPAWLRGTVIGTPFGCIPAGGTEIPTFLSYATEKKLAKGEDKAEFGGKGAIEGVAGPEAANNATVTAALIPLLTLGIPTSNTTAVLLGAFQNYGINPGPQLFSSSAALVWALIASLYIGNIMLLVLNLPMVGLWVKLLKVPRPQLYAGILIFATVGAYGMRQSAFDLFLLYGIGLLGVLMRRFDFPTAPVVVGMILGPLAEAQMRNAVALGEGSWWIFLQRPMSLALVVIVLAVLIVPRVLRRWSERRAARAHHYQSADDIV</sequence>
<keyword evidence="1" id="KW-0812">Transmembrane</keyword>
<protein>
    <submittedName>
        <fullName evidence="3">Tripartite tricarboxylate transporter permease</fullName>
    </submittedName>
</protein>
<feature type="transmembrane region" description="Helical" evidence="1">
    <location>
        <begin position="392"/>
        <end position="409"/>
    </location>
</feature>
<dbReference type="RefSeq" id="WP_187736497.1">
    <property type="nucleotide sequence ID" value="NZ_CP060790.1"/>
</dbReference>
<feature type="transmembrane region" description="Helical" evidence="1">
    <location>
        <begin position="356"/>
        <end position="380"/>
    </location>
</feature>
<dbReference type="Pfam" id="PF01970">
    <property type="entry name" value="TctA"/>
    <property type="match status" value="1"/>
</dbReference>
<evidence type="ECO:0000313" key="4">
    <source>
        <dbReference type="Proteomes" id="UP000516057"/>
    </source>
</evidence>
<keyword evidence="1" id="KW-0472">Membrane</keyword>
<name>A0A7H0HG48_9BURK</name>
<feature type="domain" description="DUF112" evidence="2">
    <location>
        <begin position="20"/>
        <end position="440"/>
    </location>
</feature>
<proteinExistence type="predicted"/>
<reference evidence="3 4" key="1">
    <citation type="submission" date="2020-08" db="EMBL/GenBank/DDBJ databases">
        <title>Genome sequence of Acidovorax monticola KACC 19171T.</title>
        <authorList>
            <person name="Hyun D.-W."/>
            <person name="Bae J.-W."/>
        </authorList>
    </citation>
    <scope>NUCLEOTIDE SEQUENCE [LARGE SCALE GENOMIC DNA]</scope>
    <source>
        <strain evidence="3 4">KACC 19171</strain>
    </source>
</reference>
<dbReference type="PANTHER" id="PTHR35342">
    <property type="entry name" value="TRICARBOXYLIC TRANSPORT PROTEIN"/>
    <property type="match status" value="1"/>
</dbReference>
<feature type="transmembrane region" description="Helical" evidence="1">
    <location>
        <begin position="61"/>
        <end position="82"/>
    </location>
</feature>
<dbReference type="Proteomes" id="UP000516057">
    <property type="component" value="Chromosome"/>
</dbReference>
<keyword evidence="1" id="KW-1133">Transmembrane helix</keyword>
<feature type="transmembrane region" description="Helical" evidence="1">
    <location>
        <begin position="20"/>
        <end position="49"/>
    </location>
</feature>
<organism evidence="3 4">
    <name type="scientific">Paenacidovorax monticola</name>
    <dbReference type="NCBI Taxonomy" id="1926868"/>
    <lineage>
        <taxon>Bacteria</taxon>
        <taxon>Pseudomonadati</taxon>
        <taxon>Pseudomonadota</taxon>
        <taxon>Betaproteobacteria</taxon>
        <taxon>Burkholderiales</taxon>
        <taxon>Comamonadaceae</taxon>
        <taxon>Paenacidovorax</taxon>
    </lineage>
</organism>
<feature type="transmembrane region" description="Helical" evidence="1">
    <location>
        <begin position="108"/>
        <end position="135"/>
    </location>
</feature>
<evidence type="ECO:0000256" key="1">
    <source>
        <dbReference type="SAM" id="Phobius"/>
    </source>
</evidence>
<evidence type="ECO:0000259" key="2">
    <source>
        <dbReference type="Pfam" id="PF01970"/>
    </source>
</evidence>
<feature type="transmembrane region" description="Helical" evidence="1">
    <location>
        <begin position="147"/>
        <end position="167"/>
    </location>
</feature>
<dbReference type="KEGG" id="amon:H9L24_00295"/>
<feature type="transmembrane region" description="Helical" evidence="1">
    <location>
        <begin position="472"/>
        <end position="490"/>
    </location>
</feature>
<feature type="transmembrane region" description="Helical" evidence="1">
    <location>
        <begin position="206"/>
        <end position="225"/>
    </location>
</feature>
<dbReference type="InterPro" id="IPR002823">
    <property type="entry name" value="DUF112_TM"/>
</dbReference>
<keyword evidence="4" id="KW-1185">Reference proteome</keyword>
<dbReference type="EMBL" id="CP060790">
    <property type="protein sequence ID" value="QNP59514.1"/>
    <property type="molecule type" value="Genomic_DNA"/>
</dbReference>
<dbReference type="AlphaFoldDB" id="A0A7H0HG48"/>
<gene>
    <name evidence="3" type="ORF">H9L24_00295</name>
</gene>